<organism evidence="7 8">
    <name type="scientific">Fimbriimonas ginsengisoli Gsoil 348</name>
    <dbReference type="NCBI Taxonomy" id="661478"/>
    <lineage>
        <taxon>Bacteria</taxon>
        <taxon>Bacillati</taxon>
        <taxon>Armatimonadota</taxon>
        <taxon>Fimbriimonadia</taxon>
        <taxon>Fimbriimonadales</taxon>
        <taxon>Fimbriimonadaceae</taxon>
        <taxon>Fimbriimonas</taxon>
    </lineage>
</organism>
<dbReference type="Proteomes" id="UP000027982">
    <property type="component" value="Chromosome"/>
</dbReference>
<dbReference type="Gene3D" id="3.40.50.300">
    <property type="entry name" value="P-loop containing nucleotide triphosphate hydrolases"/>
    <property type="match status" value="1"/>
</dbReference>
<dbReference type="GO" id="GO:0004386">
    <property type="term" value="F:helicase activity"/>
    <property type="evidence" value="ECO:0007669"/>
    <property type="project" value="UniProtKB-KW"/>
</dbReference>
<dbReference type="GO" id="GO:0004527">
    <property type="term" value="F:exonuclease activity"/>
    <property type="evidence" value="ECO:0007669"/>
    <property type="project" value="UniProtKB-KW"/>
</dbReference>
<keyword evidence="1" id="KW-0540">Nuclease</keyword>
<dbReference type="Pfam" id="PF12705">
    <property type="entry name" value="PDDEXK_1"/>
    <property type="match status" value="1"/>
</dbReference>
<evidence type="ECO:0000256" key="1">
    <source>
        <dbReference type="ARBA" id="ARBA00022722"/>
    </source>
</evidence>
<evidence type="ECO:0000313" key="7">
    <source>
        <dbReference type="EMBL" id="AIE84241.1"/>
    </source>
</evidence>
<accession>A0A068NL87</accession>
<keyword evidence="4" id="KW-0378">Hydrolase</keyword>
<name>A0A068NL87_FIMGI</name>
<dbReference type="HOGENOM" id="CLU_307320_0_0_0"/>
<dbReference type="AlphaFoldDB" id="A0A068NL87"/>
<dbReference type="EMBL" id="CP007139">
    <property type="protein sequence ID" value="AIE84241.1"/>
    <property type="molecule type" value="Genomic_DNA"/>
</dbReference>
<gene>
    <name evidence="7" type="ORF">OP10G_0873</name>
</gene>
<dbReference type="GO" id="GO:0006281">
    <property type="term" value="P:DNA repair"/>
    <property type="evidence" value="ECO:0007669"/>
    <property type="project" value="UniProtKB-KW"/>
</dbReference>
<keyword evidence="3" id="KW-0347">Helicase</keyword>
<protein>
    <submittedName>
        <fullName evidence="7">ATP-dependent nuclease, subunit B</fullName>
    </submittedName>
</protein>
<dbReference type="KEGG" id="fgi:OP10G_0873"/>
<feature type="domain" description="PD-(D/E)XK endonuclease-like" evidence="6">
    <location>
        <begin position="672"/>
        <end position="941"/>
    </location>
</feature>
<keyword evidence="3" id="KW-0547">Nucleotide-binding</keyword>
<evidence type="ECO:0000256" key="3">
    <source>
        <dbReference type="ARBA" id="ARBA00022806"/>
    </source>
</evidence>
<dbReference type="STRING" id="661478.OP10G_0873"/>
<dbReference type="InterPro" id="IPR038726">
    <property type="entry name" value="PDDEXK_AddAB-type"/>
</dbReference>
<evidence type="ECO:0000259" key="6">
    <source>
        <dbReference type="Pfam" id="PF12705"/>
    </source>
</evidence>
<proteinExistence type="predicted"/>
<evidence type="ECO:0000256" key="2">
    <source>
        <dbReference type="ARBA" id="ARBA00022763"/>
    </source>
</evidence>
<sequence>MGLKVLSAVPGPTSVGPIIRQFCGRGEGVVTAFSDSALPVCKRFVQEDDAVEVLALGEVVSRFLRMCGESAQPLSQAGQVEAAIARACLELPAESPFSRTARYPGLHKALNRTLKELHEWEIDRDEMLDLASVATPRLSAKLQSLAEIDKEVDSVMLALGRQSHSAQLRACFDSLPERDGSFDRLLILAGSEESPLRLRWIQWAVDQGTDITLIVERHAADAPIFAGSRRTLEALGFPGIPTGDGNALTRNLFAPDLTGGPGVDVAIVSAADPLAEAEWALRGCMEEERPDQAGIYVRNLETYAPLIEAAAKRLGIPVRIARRAPLLTNSFARLTLAALEFCASNDVRTLGPILQSSYLGLTGEGQARLASGLRECHSMRSMQWETLRTWADIHEEEFPWVGALLEWRQKASGSLLLREWKALVTELICADERFPWSTRIMGRDRMMAERDRRARHQLERLLANFVTVDAIVDERSMTLSEVTAICRRVWKDADVSIPPSSEVGVCVADDPYALTDVETLRVMGMLEGVFPRRRSEEPVLTDYDREEISNLRPGHPPLLNSHDKAEAERDAFYRVCTAARRQLVFSYPLADDSRDNIPAFYLTEVERAAGGHEKVTRKDWARTLLAPLGDECVTENDRILRQSLDAPRESPSAVELISQAARDALRPELGHRFAPGELRDALQCPFQYALRHRLHLRVRRRGARWQSLRKLPQASGLVGKESREHAEHALIEALQAELDSLYSEVPDWEMQLLRAGGRRLIREWLRREFRSREMWPKEIGSIRGNVAFGADGLRDAMPGGVLLEGVVPAVSRHQRYSVAHLYGSGARDPKNLTEVEKLYYGLYFLALHESGREGALEIESMRGKRELVVLTRAGGPVNGFAQDGLSVVDLATADDPALSKKIFFDDVKRALKRAVERIYDSRVDAMKGDHCDWCDYGELCRRSRAFGEEDSPFGTDVVFEDV</sequence>
<dbReference type="eggNOG" id="COG3857">
    <property type="taxonomic scope" value="Bacteria"/>
</dbReference>
<reference evidence="7 8" key="1">
    <citation type="journal article" date="2014" name="PLoS ONE">
        <title>The first complete genome sequence of the class fimbriimonadia in the phylum armatimonadetes.</title>
        <authorList>
            <person name="Hu Z.Y."/>
            <person name="Wang Y.Z."/>
            <person name="Im W.T."/>
            <person name="Wang S.Y."/>
            <person name="Zhao G.P."/>
            <person name="Zheng H.J."/>
            <person name="Quan Z.X."/>
        </authorList>
    </citation>
    <scope>NUCLEOTIDE SEQUENCE [LARGE SCALE GENOMIC DNA]</scope>
    <source>
        <strain evidence="7">Gsoil 348</strain>
    </source>
</reference>
<evidence type="ECO:0000313" key="8">
    <source>
        <dbReference type="Proteomes" id="UP000027982"/>
    </source>
</evidence>
<evidence type="ECO:0000256" key="5">
    <source>
        <dbReference type="ARBA" id="ARBA00023204"/>
    </source>
</evidence>
<keyword evidence="3" id="KW-0067">ATP-binding</keyword>
<dbReference type="SUPFAM" id="SSF52540">
    <property type="entry name" value="P-loop containing nucleoside triphosphate hydrolases"/>
    <property type="match status" value="1"/>
</dbReference>
<keyword evidence="4" id="KW-0269">Exonuclease</keyword>
<keyword evidence="8" id="KW-1185">Reference proteome</keyword>
<keyword evidence="5" id="KW-0234">DNA repair</keyword>
<dbReference type="InterPro" id="IPR027417">
    <property type="entry name" value="P-loop_NTPase"/>
</dbReference>
<evidence type="ECO:0000256" key="4">
    <source>
        <dbReference type="ARBA" id="ARBA00022839"/>
    </source>
</evidence>
<keyword evidence="2" id="KW-0227">DNA damage</keyword>